<sequence length="159" mass="17560">MRDRMDMAGRLTILMHDRAGRLVLDQRQNNRIVTSGRMLVAEMFGGRTTGLPRTPVSAIAVGTDNRDPADADTALGSKRGNPKAITKVEYSNFTDAQSLARVRVQVTAQFDFGEANDPSTPLREAGLLNDAGVLYSRVVFKDVTKTDTFQLTLLWDIIF</sequence>
<gene>
    <name evidence="1" type="ORF">FHR37_004262</name>
</gene>
<dbReference type="EMBL" id="JACBZA010000001">
    <property type="protein sequence ID" value="NYH85411.1"/>
    <property type="molecule type" value="Genomic_DNA"/>
</dbReference>
<dbReference type="RefSeq" id="WP_139239264.1">
    <property type="nucleotide sequence ID" value="NZ_FOOI01000029.1"/>
</dbReference>
<evidence type="ECO:0000313" key="2">
    <source>
        <dbReference type="Proteomes" id="UP000533017"/>
    </source>
</evidence>
<reference evidence="1 2" key="1">
    <citation type="submission" date="2020-07" db="EMBL/GenBank/DDBJ databases">
        <title>Sequencing the genomes of 1000 actinobacteria strains.</title>
        <authorList>
            <person name="Klenk H.-P."/>
        </authorList>
    </citation>
    <scope>NUCLEOTIDE SEQUENCE [LARGE SCALE GENOMIC DNA]</scope>
    <source>
        <strain evidence="1 2">DSM 45117</strain>
    </source>
</reference>
<protein>
    <submittedName>
        <fullName evidence="1">Uncharacterized protein</fullName>
    </submittedName>
</protein>
<organism evidence="1 2">
    <name type="scientific">Actinopolymorpha cephalotaxi</name>
    <dbReference type="NCBI Taxonomy" id="504797"/>
    <lineage>
        <taxon>Bacteria</taxon>
        <taxon>Bacillati</taxon>
        <taxon>Actinomycetota</taxon>
        <taxon>Actinomycetes</taxon>
        <taxon>Propionibacteriales</taxon>
        <taxon>Actinopolymorphaceae</taxon>
        <taxon>Actinopolymorpha</taxon>
    </lineage>
</organism>
<accession>A0ABX2SB67</accession>
<proteinExistence type="predicted"/>
<evidence type="ECO:0000313" key="1">
    <source>
        <dbReference type="EMBL" id="NYH85411.1"/>
    </source>
</evidence>
<name>A0ABX2SB67_9ACTN</name>
<comment type="caution">
    <text evidence="1">The sequence shown here is derived from an EMBL/GenBank/DDBJ whole genome shotgun (WGS) entry which is preliminary data.</text>
</comment>
<dbReference type="Proteomes" id="UP000533017">
    <property type="component" value="Unassembled WGS sequence"/>
</dbReference>
<keyword evidence="2" id="KW-1185">Reference proteome</keyword>